<dbReference type="GO" id="GO:0005576">
    <property type="term" value="C:extracellular region"/>
    <property type="evidence" value="ECO:0007669"/>
    <property type="project" value="UniProtKB-SubCell"/>
</dbReference>
<evidence type="ECO:0000256" key="2">
    <source>
        <dbReference type="ARBA" id="ARBA00013091"/>
    </source>
</evidence>
<dbReference type="Proteomes" id="UP000078576">
    <property type="component" value="Unassembled WGS sequence"/>
</dbReference>
<dbReference type="GO" id="GO:0045493">
    <property type="term" value="P:xylan catabolic process"/>
    <property type="evidence" value="ECO:0007669"/>
    <property type="project" value="UniProtKB-KW"/>
</dbReference>
<evidence type="ECO:0000256" key="8">
    <source>
        <dbReference type="ARBA" id="ARBA00023326"/>
    </source>
</evidence>
<protein>
    <recommendedName>
        <fullName evidence="2">feruloyl esterase</fullName>
        <ecNumber evidence="2">3.1.1.73</ecNumber>
    </recommendedName>
</protein>
<evidence type="ECO:0000256" key="4">
    <source>
        <dbReference type="ARBA" id="ARBA00022651"/>
    </source>
</evidence>
<keyword evidence="7" id="KW-0119">Carbohydrate metabolism</keyword>
<dbReference type="SUPFAM" id="SSF53474">
    <property type="entry name" value="alpha/beta-Hydrolases"/>
    <property type="match status" value="1"/>
</dbReference>
<feature type="chain" id="PRO_5008266182" description="feruloyl esterase" evidence="10">
    <location>
        <begin position="21"/>
        <end position="329"/>
    </location>
</feature>
<dbReference type="InterPro" id="IPR029058">
    <property type="entry name" value="AB_hydrolase_fold"/>
</dbReference>
<proteinExistence type="predicted"/>
<feature type="signal peptide" evidence="10">
    <location>
        <begin position="1"/>
        <end position="20"/>
    </location>
</feature>
<evidence type="ECO:0000256" key="5">
    <source>
        <dbReference type="ARBA" id="ARBA00022729"/>
    </source>
</evidence>
<comment type="catalytic activity">
    <reaction evidence="9">
        <text>feruloyl-polysaccharide + H2O = ferulate + polysaccharide.</text>
        <dbReference type="EC" id="3.1.1.73"/>
    </reaction>
</comment>
<evidence type="ECO:0000256" key="10">
    <source>
        <dbReference type="SAM" id="SignalP"/>
    </source>
</evidence>
<keyword evidence="12" id="KW-1185">Reference proteome</keyword>
<evidence type="ECO:0000313" key="11">
    <source>
        <dbReference type="EMBL" id="KUI59233.1"/>
    </source>
</evidence>
<dbReference type="PANTHER" id="PTHR38050">
    <property type="match status" value="1"/>
</dbReference>
<dbReference type="AlphaFoldDB" id="A0A194V5T0"/>
<keyword evidence="4" id="KW-0858">Xylan degradation</keyword>
<evidence type="ECO:0000256" key="3">
    <source>
        <dbReference type="ARBA" id="ARBA00022525"/>
    </source>
</evidence>
<keyword evidence="8" id="KW-0624">Polysaccharide degradation</keyword>
<evidence type="ECO:0000256" key="7">
    <source>
        <dbReference type="ARBA" id="ARBA00023277"/>
    </source>
</evidence>
<dbReference type="InterPro" id="IPR043595">
    <property type="entry name" value="FaeB/C/D"/>
</dbReference>
<comment type="subcellular location">
    <subcellularLocation>
        <location evidence="1">Secreted</location>
    </subcellularLocation>
</comment>
<keyword evidence="3" id="KW-0964">Secreted</keyword>
<keyword evidence="5 10" id="KW-0732">Signal</keyword>
<dbReference type="OrthoDB" id="424610at2759"/>
<dbReference type="GO" id="GO:0030600">
    <property type="term" value="F:feruloyl esterase activity"/>
    <property type="evidence" value="ECO:0007669"/>
    <property type="project" value="UniProtKB-EC"/>
</dbReference>
<accession>A0A194V5T0</accession>
<evidence type="ECO:0000256" key="6">
    <source>
        <dbReference type="ARBA" id="ARBA00022801"/>
    </source>
</evidence>
<gene>
    <name evidence="11" type="ORF">VP1G_06454</name>
</gene>
<keyword evidence="6" id="KW-0378">Hydrolase</keyword>
<organism evidence="11 12">
    <name type="scientific">Cytospora mali</name>
    <name type="common">Apple Valsa canker fungus</name>
    <name type="synonym">Valsa mali</name>
    <dbReference type="NCBI Taxonomy" id="578113"/>
    <lineage>
        <taxon>Eukaryota</taxon>
        <taxon>Fungi</taxon>
        <taxon>Dikarya</taxon>
        <taxon>Ascomycota</taxon>
        <taxon>Pezizomycotina</taxon>
        <taxon>Sordariomycetes</taxon>
        <taxon>Sordariomycetidae</taxon>
        <taxon>Diaporthales</taxon>
        <taxon>Cytosporaceae</taxon>
        <taxon>Cytospora</taxon>
    </lineage>
</organism>
<dbReference type="EC" id="3.1.1.73" evidence="2"/>
<dbReference type="PROSITE" id="PS51257">
    <property type="entry name" value="PROKAR_LIPOPROTEIN"/>
    <property type="match status" value="1"/>
</dbReference>
<evidence type="ECO:0000313" key="12">
    <source>
        <dbReference type="Proteomes" id="UP000078576"/>
    </source>
</evidence>
<dbReference type="PANTHER" id="PTHR38050:SF2">
    <property type="entry name" value="FERULOYL ESTERASE C-RELATED"/>
    <property type="match status" value="1"/>
</dbReference>
<evidence type="ECO:0000256" key="1">
    <source>
        <dbReference type="ARBA" id="ARBA00004613"/>
    </source>
</evidence>
<sequence length="329" mass="35957">MGTSKYIIPLFASLLGYCLAANSSAGCQSFHEVEVKKTYNVTLADRRYLLRFPENYEPTEPAPLILSYHGGSRTAEEQYQLDLLTTTYFNTDYIVVYPSGINETWQGVPGVTTDDIGFTATILDELEARYCIDTDRIFATGKSQGGGFVGVLACDEVLSRRIAAFSPVSGAFYISDYGDVCDPETVAIEPCNPGRDDIPILDFHGLADTTIKYYGGTRRGACLPAIPHWVQTWAERDGLGLDNETSNLPLTTEDSTAVRYEFGTGTAKGLVTHIMDGKNIGHDWPSTKANSDNLESGHHLASFNASSLIIDFFNAHPLSKGSLLPENHT</sequence>
<dbReference type="EMBL" id="KN714726">
    <property type="protein sequence ID" value="KUI59233.1"/>
    <property type="molecule type" value="Genomic_DNA"/>
</dbReference>
<dbReference type="Gene3D" id="3.40.50.1820">
    <property type="entry name" value="alpha/beta hydrolase"/>
    <property type="match status" value="1"/>
</dbReference>
<reference evidence="12" key="1">
    <citation type="submission" date="2014-12" db="EMBL/GenBank/DDBJ databases">
        <title>Genome Sequence of Valsa Canker Pathogens Uncovers a Specific Adaption of Colonization on Woody Bark.</title>
        <authorList>
            <person name="Yin Z."/>
            <person name="Liu H."/>
            <person name="Gao X."/>
            <person name="Li Z."/>
            <person name="Song N."/>
            <person name="Ke X."/>
            <person name="Dai Q."/>
            <person name="Wu Y."/>
            <person name="Sun Y."/>
            <person name="Xu J.-R."/>
            <person name="Kang Z.K."/>
            <person name="Wang L."/>
            <person name="Huang L."/>
        </authorList>
    </citation>
    <scope>NUCLEOTIDE SEQUENCE [LARGE SCALE GENOMIC DNA]</scope>
    <source>
        <strain evidence="12">SXYL134</strain>
    </source>
</reference>
<evidence type="ECO:0000256" key="9">
    <source>
        <dbReference type="ARBA" id="ARBA00034075"/>
    </source>
</evidence>
<name>A0A194V5T0_CYTMA</name>
<dbReference type="STRING" id="694573.A0A194V5T0"/>